<reference evidence="6 7" key="1">
    <citation type="submission" date="2016-10" db="EMBL/GenBank/DDBJ databases">
        <authorList>
            <person name="Varghese N."/>
            <person name="Submissions S."/>
        </authorList>
    </citation>
    <scope>NUCLEOTIDE SEQUENCE [LARGE SCALE GENOMIC DNA]</scope>
    <source>
        <strain evidence="6 7">CECT 8317</strain>
    </source>
</reference>
<keyword evidence="2 5" id="KW-0812">Transmembrane</keyword>
<proteinExistence type="predicted"/>
<dbReference type="InterPro" id="IPR001129">
    <property type="entry name" value="Membr-assoc_MAPEG"/>
</dbReference>
<dbReference type="Proteomes" id="UP000243518">
    <property type="component" value="Unassembled WGS sequence"/>
</dbReference>
<feature type="transmembrane region" description="Helical" evidence="5">
    <location>
        <begin position="68"/>
        <end position="97"/>
    </location>
</feature>
<accession>A0AAQ1G936</accession>
<protein>
    <recommendedName>
        <fullName evidence="8">MAPEG family protein</fullName>
    </recommendedName>
</protein>
<sequence length="139" mass="15536">MTEKLIFLPVLMHMALVFWLYIALTRAKARAQAAGQLDEARRALHDDAWPEPVQQINNCIRNQFELPVLFYALVMVLWSLGAAGLLAQGLAWLFVFSRLVHAWVHTGSNYVPARRRAFTIGVLALMAMMLLALAGVFGA</sequence>
<feature type="transmembrane region" description="Helical" evidence="5">
    <location>
        <begin position="117"/>
        <end position="137"/>
    </location>
</feature>
<dbReference type="AlphaFoldDB" id="A0AAQ1G936"/>
<evidence type="ECO:0000313" key="7">
    <source>
        <dbReference type="Proteomes" id="UP000243518"/>
    </source>
</evidence>
<evidence type="ECO:0000256" key="1">
    <source>
        <dbReference type="ARBA" id="ARBA00004370"/>
    </source>
</evidence>
<keyword evidence="7" id="KW-1185">Reference proteome</keyword>
<keyword evidence="4 5" id="KW-0472">Membrane</keyword>
<evidence type="ECO:0000256" key="4">
    <source>
        <dbReference type="ARBA" id="ARBA00023136"/>
    </source>
</evidence>
<name>A0AAQ1G936_9GAMM</name>
<evidence type="ECO:0000256" key="5">
    <source>
        <dbReference type="SAM" id="Phobius"/>
    </source>
</evidence>
<dbReference type="Pfam" id="PF01124">
    <property type="entry name" value="MAPEG"/>
    <property type="match status" value="1"/>
</dbReference>
<evidence type="ECO:0000313" key="6">
    <source>
        <dbReference type="EMBL" id="SEG55005.1"/>
    </source>
</evidence>
<comment type="caution">
    <text evidence="6">The sequence shown here is derived from an EMBL/GenBank/DDBJ whole genome shotgun (WGS) entry which is preliminary data.</text>
</comment>
<evidence type="ECO:0008006" key="8">
    <source>
        <dbReference type="Google" id="ProtNLM"/>
    </source>
</evidence>
<dbReference type="Gene3D" id="1.20.120.550">
    <property type="entry name" value="Membrane associated eicosanoid/glutathione metabolism-like domain"/>
    <property type="match status" value="1"/>
</dbReference>
<dbReference type="RefSeq" id="WP_088276408.1">
    <property type="nucleotide sequence ID" value="NZ_FNVE01000009.1"/>
</dbReference>
<keyword evidence="3 5" id="KW-1133">Transmembrane helix</keyword>
<dbReference type="GO" id="GO:0016020">
    <property type="term" value="C:membrane"/>
    <property type="evidence" value="ECO:0007669"/>
    <property type="project" value="UniProtKB-SubCell"/>
</dbReference>
<dbReference type="InterPro" id="IPR023352">
    <property type="entry name" value="MAPEG-like_dom_sf"/>
</dbReference>
<organism evidence="6 7">
    <name type="scientific">Halopseudomonas aestusnigri</name>
    <dbReference type="NCBI Taxonomy" id="857252"/>
    <lineage>
        <taxon>Bacteria</taxon>
        <taxon>Pseudomonadati</taxon>
        <taxon>Pseudomonadota</taxon>
        <taxon>Gammaproteobacteria</taxon>
        <taxon>Pseudomonadales</taxon>
        <taxon>Pseudomonadaceae</taxon>
        <taxon>Halopseudomonas</taxon>
    </lineage>
</organism>
<gene>
    <name evidence="6" type="ORF">SAMN05216586_109104</name>
</gene>
<evidence type="ECO:0000256" key="2">
    <source>
        <dbReference type="ARBA" id="ARBA00022692"/>
    </source>
</evidence>
<dbReference type="EMBL" id="FNVE01000009">
    <property type="protein sequence ID" value="SEG55005.1"/>
    <property type="molecule type" value="Genomic_DNA"/>
</dbReference>
<evidence type="ECO:0000256" key="3">
    <source>
        <dbReference type="ARBA" id="ARBA00022989"/>
    </source>
</evidence>
<feature type="transmembrane region" description="Helical" evidence="5">
    <location>
        <begin position="6"/>
        <end position="24"/>
    </location>
</feature>
<comment type="subcellular location">
    <subcellularLocation>
        <location evidence="1">Membrane</location>
    </subcellularLocation>
</comment>
<dbReference type="SUPFAM" id="SSF161084">
    <property type="entry name" value="MAPEG domain-like"/>
    <property type="match status" value="1"/>
</dbReference>